<accession>A0A087TI69</accession>
<dbReference type="Proteomes" id="UP000054359">
    <property type="component" value="Unassembled WGS sequence"/>
</dbReference>
<evidence type="ECO:0000313" key="1">
    <source>
        <dbReference type="EMBL" id="KFM64808.1"/>
    </source>
</evidence>
<reference evidence="1 2" key="1">
    <citation type="submission" date="2013-11" db="EMBL/GenBank/DDBJ databases">
        <title>Genome sequencing of Stegodyphus mimosarum.</title>
        <authorList>
            <person name="Bechsgaard J."/>
        </authorList>
    </citation>
    <scope>NUCLEOTIDE SEQUENCE [LARGE SCALE GENOMIC DNA]</scope>
</reference>
<proteinExistence type="predicted"/>
<dbReference type="EMBL" id="KK115333">
    <property type="protein sequence ID" value="KFM64808.1"/>
    <property type="molecule type" value="Genomic_DNA"/>
</dbReference>
<evidence type="ECO:0000313" key="2">
    <source>
        <dbReference type="Proteomes" id="UP000054359"/>
    </source>
</evidence>
<name>A0A087TI69_STEMI</name>
<protein>
    <submittedName>
        <fullName evidence="1">Uncharacterized protein</fullName>
    </submittedName>
</protein>
<feature type="non-terminal residue" evidence="1">
    <location>
        <position position="78"/>
    </location>
</feature>
<dbReference type="AlphaFoldDB" id="A0A087TI69"/>
<keyword evidence="2" id="KW-1185">Reference proteome</keyword>
<sequence length="78" mass="9194">MPLPSSPYRLRNSWQCKKDRRLRTNPLNCSPGHFERSYLWPSFCSASKPIRNWTSIVPGDAAVVAFWSFRSLCFEQQW</sequence>
<organism evidence="1 2">
    <name type="scientific">Stegodyphus mimosarum</name>
    <name type="common">African social velvet spider</name>
    <dbReference type="NCBI Taxonomy" id="407821"/>
    <lineage>
        <taxon>Eukaryota</taxon>
        <taxon>Metazoa</taxon>
        <taxon>Ecdysozoa</taxon>
        <taxon>Arthropoda</taxon>
        <taxon>Chelicerata</taxon>
        <taxon>Arachnida</taxon>
        <taxon>Araneae</taxon>
        <taxon>Araneomorphae</taxon>
        <taxon>Entelegynae</taxon>
        <taxon>Eresoidea</taxon>
        <taxon>Eresidae</taxon>
        <taxon>Stegodyphus</taxon>
    </lineage>
</organism>
<gene>
    <name evidence="1" type="ORF">X975_01564</name>
</gene>